<organism evidence="1 2">
    <name type="scientific">Bariatricus massiliensis</name>
    <dbReference type="NCBI Taxonomy" id="1745713"/>
    <lineage>
        <taxon>Bacteria</taxon>
        <taxon>Bacillati</taxon>
        <taxon>Bacillota</taxon>
        <taxon>Clostridia</taxon>
        <taxon>Lachnospirales</taxon>
        <taxon>Lachnospiraceae</taxon>
        <taxon>Bariatricus</taxon>
    </lineage>
</organism>
<dbReference type="SUPFAM" id="SSF48371">
    <property type="entry name" value="ARM repeat"/>
    <property type="match status" value="1"/>
</dbReference>
<dbReference type="InterPro" id="IPR016024">
    <property type="entry name" value="ARM-type_fold"/>
</dbReference>
<proteinExistence type="predicted"/>
<sequence>MIFESPEKLIALLSGKDNNAGYSAMKYLAELSQDSDEIYNFMDKFFEMLDSHNSFVRSRGISLIAANAQWDEEKKIDGALDKYLEHVVDEKPITARQCIQNLNYILEAKPELAPRIKQALETADLTKYKDSMRPLIEKDISEVMKNCTGLL</sequence>
<name>A0ABS8DKX0_9FIRM</name>
<keyword evidence="2" id="KW-1185">Reference proteome</keyword>
<comment type="caution">
    <text evidence="1">The sequence shown here is derived from an EMBL/GenBank/DDBJ whole genome shotgun (WGS) entry which is preliminary data.</text>
</comment>
<dbReference type="RefSeq" id="WP_066737952.1">
    <property type="nucleotide sequence ID" value="NZ_JAJCIQ010000018.1"/>
</dbReference>
<dbReference type="Proteomes" id="UP001299546">
    <property type="component" value="Unassembled WGS sequence"/>
</dbReference>
<reference evidence="1 2" key="1">
    <citation type="submission" date="2021-10" db="EMBL/GenBank/DDBJ databases">
        <title>Collection of gut derived symbiotic bacterial strains cultured from healthy donors.</title>
        <authorList>
            <person name="Lin H."/>
            <person name="Littmann E."/>
            <person name="Kohout C."/>
            <person name="Pamer E.G."/>
        </authorList>
    </citation>
    <scope>NUCLEOTIDE SEQUENCE [LARGE SCALE GENOMIC DNA]</scope>
    <source>
        <strain evidence="1 2">DFI.1.165</strain>
    </source>
</reference>
<protein>
    <submittedName>
        <fullName evidence="1">SufBD protein</fullName>
    </submittedName>
</protein>
<dbReference type="InterPro" id="IPR011989">
    <property type="entry name" value="ARM-like"/>
</dbReference>
<evidence type="ECO:0000313" key="1">
    <source>
        <dbReference type="EMBL" id="MCB7389100.1"/>
    </source>
</evidence>
<accession>A0ABS8DKX0</accession>
<gene>
    <name evidence="1" type="ORF">LIZ65_17590</name>
</gene>
<dbReference type="EMBL" id="JAJCIS010000018">
    <property type="protein sequence ID" value="MCB7389100.1"/>
    <property type="molecule type" value="Genomic_DNA"/>
</dbReference>
<dbReference type="Gene3D" id="1.25.10.10">
    <property type="entry name" value="Leucine-rich Repeat Variant"/>
    <property type="match status" value="1"/>
</dbReference>
<evidence type="ECO:0000313" key="2">
    <source>
        <dbReference type="Proteomes" id="UP001299546"/>
    </source>
</evidence>